<evidence type="ECO:0000256" key="1">
    <source>
        <dbReference type="ARBA" id="ARBA00004651"/>
    </source>
</evidence>
<organism evidence="9 10">
    <name type="scientific">Corynebacterium camporealensis</name>
    <dbReference type="NCBI Taxonomy" id="161896"/>
    <lineage>
        <taxon>Bacteria</taxon>
        <taxon>Bacillati</taxon>
        <taxon>Actinomycetota</taxon>
        <taxon>Actinomycetes</taxon>
        <taxon>Mycobacteriales</taxon>
        <taxon>Corynebacteriaceae</taxon>
        <taxon>Corynebacterium</taxon>
    </lineage>
</organism>
<feature type="transmembrane region" description="Helical" evidence="8">
    <location>
        <begin position="33"/>
        <end position="53"/>
    </location>
</feature>
<feature type="transmembrane region" description="Helical" evidence="8">
    <location>
        <begin position="223"/>
        <end position="245"/>
    </location>
</feature>
<sequence length="456" mass="50783">MRSQLSQQPLTRGFVDRLGGPRGSHARGPVQSWWTPLRIILAVAWTFLAAGFLSKANCAVGKPGPGGTSVLNWDGNRQYTSACYNDIIPLYAGRGLDEPGFPYAYSWVEDGLTRYMEYPVLTGMFQGLMGFIARHTYGLVSWAGVPESGWYFALTALVLSCFWVGTLILVTRLLGNRTWDALLLAASPLIVVHAFTNWDIPAVFCAVAALYAASRGRTGWAGVWIGLGTAVKLWPLFLLGAFFVIAWRNRRWKQFGILAGTAIGSWLAVNLPIWLAYPEAWGEFYRLNQTRGAEWTTIYALLQRVFGFTFSPEFLNTFSLLAFLGLCAAIAIFGVRLRRSPHLVELIVLILVAFLLFNKVWSPQYSLWLVVPVVLALPRWRLLVCWMLADAAVWPILMWHMLGTDNLGLPHEFLDVAVLVRDGFIIAIAVLVIRQMRGKGQDLLAGPDRLLGKFAA</sequence>
<feature type="transmembrane region" description="Helical" evidence="8">
    <location>
        <begin position="149"/>
        <end position="170"/>
    </location>
</feature>
<feature type="transmembrane region" description="Helical" evidence="8">
    <location>
        <begin position="182"/>
        <end position="211"/>
    </location>
</feature>
<dbReference type="AlphaFoldDB" id="A0A0F6TBP8"/>
<dbReference type="RefSeq" id="WP_035106178.1">
    <property type="nucleotide sequence ID" value="NZ_CP011311.1"/>
</dbReference>
<gene>
    <name evidence="9" type="ORF">UL81_11250</name>
</gene>
<evidence type="ECO:0000256" key="7">
    <source>
        <dbReference type="ARBA" id="ARBA00024033"/>
    </source>
</evidence>
<comment type="similarity">
    <text evidence="7">Belongs to the glycosyltransferase 87 family.</text>
</comment>
<keyword evidence="4 8" id="KW-0812">Transmembrane</keyword>
<dbReference type="EMBL" id="CP011311">
    <property type="protein sequence ID" value="AKE40179.1"/>
    <property type="molecule type" value="Genomic_DNA"/>
</dbReference>
<feature type="transmembrane region" description="Helical" evidence="8">
    <location>
        <begin position="314"/>
        <end position="335"/>
    </location>
</feature>
<dbReference type="PATRIC" id="fig|161896.4.peg.2194"/>
<dbReference type="GO" id="GO:0016758">
    <property type="term" value="F:hexosyltransferase activity"/>
    <property type="evidence" value="ECO:0007669"/>
    <property type="project" value="InterPro"/>
</dbReference>
<keyword evidence="5 8" id="KW-1133">Transmembrane helix</keyword>
<feature type="transmembrane region" description="Helical" evidence="8">
    <location>
        <begin position="342"/>
        <end position="360"/>
    </location>
</feature>
<feature type="transmembrane region" description="Helical" evidence="8">
    <location>
        <begin position="257"/>
        <end position="277"/>
    </location>
</feature>
<protein>
    <submittedName>
        <fullName evidence="9">Putative integral membrane protein</fullName>
    </submittedName>
</protein>
<dbReference type="OrthoDB" id="3348156at2"/>
<feature type="transmembrane region" description="Helical" evidence="8">
    <location>
        <begin position="413"/>
        <end position="433"/>
    </location>
</feature>
<comment type="subcellular location">
    <subcellularLocation>
        <location evidence="1">Cell membrane</location>
        <topology evidence="1">Multi-pass membrane protein</topology>
    </subcellularLocation>
</comment>
<evidence type="ECO:0000313" key="9">
    <source>
        <dbReference type="EMBL" id="AKE40179.1"/>
    </source>
</evidence>
<evidence type="ECO:0000256" key="4">
    <source>
        <dbReference type="ARBA" id="ARBA00022692"/>
    </source>
</evidence>
<dbReference type="Proteomes" id="UP000033566">
    <property type="component" value="Chromosome"/>
</dbReference>
<dbReference type="Pfam" id="PF09594">
    <property type="entry name" value="GT87"/>
    <property type="match status" value="1"/>
</dbReference>
<proteinExistence type="inferred from homology"/>
<dbReference type="InterPro" id="IPR016570">
    <property type="entry name" value="UCP010361"/>
</dbReference>
<feature type="transmembrane region" description="Helical" evidence="8">
    <location>
        <begin position="118"/>
        <end position="137"/>
    </location>
</feature>
<evidence type="ECO:0000313" key="10">
    <source>
        <dbReference type="Proteomes" id="UP000033566"/>
    </source>
</evidence>
<dbReference type="InterPro" id="IPR018584">
    <property type="entry name" value="GT87"/>
</dbReference>
<evidence type="ECO:0000256" key="5">
    <source>
        <dbReference type="ARBA" id="ARBA00022989"/>
    </source>
</evidence>
<keyword evidence="10" id="KW-1185">Reference proteome</keyword>
<dbReference type="PIRSF" id="PIRSF010361">
    <property type="entry name" value="UCP010361"/>
    <property type="match status" value="1"/>
</dbReference>
<reference evidence="9 10" key="1">
    <citation type="journal article" date="2015" name="Genome Announc.">
        <title>Complete Genome Sequence of Corynebacterium camporealensis DSM 44610, Isolated from the Milk of a Manchega Sheep with Subclinical Mastitis.</title>
        <authorList>
            <person name="Ruckert C."/>
            <person name="Albersmeier A."/>
            <person name="Winkler A."/>
            <person name="Tauch A."/>
        </authorList>
    </citation>
    <scope>NUCLEOTIDE SEQUENCE [LARGE SCALE GENOMIC DNA]</scope>
    <source>
        <strain evidence="9 10">DSM 44610</strain>
    </source>
</reference>
<evidence type="ECO:0000256" key="6">
    <source>
        <dbReference type="ARBA" id="ARBA00023136"/>
    </source>
</evidence>
<evidence type="ECO:0000256" key="3">
    <source>
        <dbReference type="ARBA" id="ARBA00022679"/>
    </source>
</evidence>
<evidence type="ECO:0000256" key="2">
    <source>
        <dbReference type="ARBA" id="ARBA00022475"/>
    </source>
</evidence>
<keyword evidence="3" id="KW-0808">Transferase</keyword>
<dbReference type="HOGENOM" id="CLU_028876_1_0_11"/>
<dbReference type="KEGG" id="ccj:UL81_11250"/>
<dbReference type="GO" id="GO:0005886">
    <property type="term" value="C:plasma membrane"/>
    <property type="evidence" value="ECO:0007669"/>
    <property type="project" value="UniProtKB-SubCell"/>
</dbReference>
<keyword evidence="2" id="KW-1003">Cell membrane</keyword>
<accession>A0A0F6TBP8</accession>
<evidence type="ECO:0000256" key="8">
    <source>
        <dbReference type="SAM" id="Phobius"/>
    </source>
</evidence>
<keyword evidence="6 8" id="KW-0472">Membrane</keyword>
<name>A0A0F6TBP8_9CORY</name>